<evidence type="ECO:0000313" key="3">
    <source>
        <dbReference type="Proteomes" id="UP001279734"/>
    </source>
</evidence>
<gene>
    <name evidence="2" type="ORF">Nepgr_030532</name>
</gene>
<dbReference type="EMBL" id="BSYO01000035">
    <property type="protein sequence ID" value="GMH28689.1"/>
    <property type="molecule type" value="Genomic_DNA"/>
</dbReference>
<name>A0AAD3TGA9_NEPGR</name>
<comment type="caution">
    <text evidence="2">The sequence shown here is derived from an EMBL/GenBank/DDBJ whole genome shotgun (WGS) entry which is preliminary data.</text>
</comment>
<dbReference type="AlphaFoldDB" id="A0AAD3TGA9"/>
<keyword evidence="1" id="KW-0175">Coiled coil</keyword>
<sequence length="125" mass="13819">MVWPNAAKGELELDMGDCIGGKGQVMIQGIYEEGIDEICEIFHDSGGRVYMDGTNVNACRVAETTVAELKRALEKSEDSIGSLELKLEWLKARKGVCNSVDYGSTIRNPFLRLFRKSKGSNSRTN</sequence>
<keyword evidence="3" id="KW-1185">Reference proteome</keyword>
<evidence type="ECO:0000313" key="2">
    <source>
        <dbReference type="EMBL" id="GMH28689.1"/>
    </source>
</evidence>
<feature type="coiled-coil region" evidence="1">
    <location>
        <begin position="59"/>
        <end position="93"/>
    </location>
</feature>
<organism evidence="2 3">
    <name type="scientific">Nepenthes gracilis</name>
    <name type="common">Slender pitcher plant</name>
    <dbReference type="NCBI Taxonomy" id="150966"/>
    <lineage>
        <taxon>Eukaryota</taxon>
        <taxon>Viridiplantae</taxon>
        <taxon>Streptophyta</taxon>
        <taxon>Embryophyta</taxon>
        <taxon>Tracheophyta</taxon>
        <taxon>Spermatophyta</taxon>
        <taxon>Magnoliopsida</taxon>
        <taxon>eudicotyledons</taxon>
        <taxon>Gunneridae</taxon>
        <taxon>Pentapetalae</taxon>
        <taxon>Caryophyllales</taxon>
        <taxon>Nepenthaceae</taxon>
        <taxon>Nepenthes</taxon>
    </lineage>
</organism>
<reference evidence="2" key="1">
    <citation type="submission" date="2023-05" db="EMBL/GenBank/DDBJ databases">
        <title>Nepenthes gracilis genome sequencing.</title>
        <authorList>
            <person name="Fukushima K."/>
        </authorList>
    </citation>
    <scope>NUCLEOTIDE SEQUENCE</scope>
    <source>
        <strain evidence="2">SING2019-196</strain>
    </source>
</reference>
<protein>
    <submittedName>
        <fullName evidence="2">Uncharacterized protein</fullName>
    </submittedName>
</protein>
<accession>A0AAD3TGA9</accession>
<evidence type="ECO:0000256" key="1">
    <source>
        <dbReference type="SAM" id="Coils"/>
    </source>
</evidence>
<proteinExistence type="predicted"/>
<dbReference type="Proteomes" id="UP001279734">
    <property type="component" value="Unassembled WGS sequence"/>
</dbReference>